<comment type="similarity">
    <text evidence="5">Belongs to the SepF family.</text>
</comment>
<keyword evidence="2 5" id="KW-0717">Septation</keyword>
<dbReference type="RefSeq" id="WP_015534935.1">
    <property type="nucleotide sequence ID" value="NZ_BLYL01000001.1"/>
</dbReference>
<evidence type="ECO:0000313" key="7">
    <source>
        <dbReference type="EMBL" id="GFO93123.1"/>
    </source>
</evidence>
<comment type="subcellular location">
    <subcellularLocation>
        <location evidence="5">Cytoplasm</location>
    </subcellularLocation>
    <text evidence="5">Localizes to the division site, in a FtsZ-dependent manner.</text>
</comment>
<proteinExistence type="inferred from homology"/>
<reference evidence="7" key="1">
    <citation type="submission" date="2020-06" db="EMBL/GenBank/DDBJ databases">
        <title>Characterization of fructooligosaccharide metabolism and fructooligosaccharide-degrading enzymes in human commensal butyrate producers.</title>
        <authorList>
            <person name="Tanno H."/>
            <person name="Fujii T."/>
            <person name="Hirano K."/>
            <person name="Maeno S."/>
            <person name="Tonozuka T."/>
            <person name="Sakamoto M."/>
            <person name="Ohkuma M."/>
            <person name="Tochio T."/>
            <person name="Endo A."/>
        </authorList>
    </citation>
    <scope>NUCLEOTIDE SEQUENCE</scope>
    <source>
        <strain evidence="7">JCM 31265</strain>
    </source>
</reference>
<protein>
    <recommendedName>
        <fullName evidence="5">Cell division protein SepF</fullName>
    </recommendedName>
</protein>
<dbReference type="GO" id="GO:0043093">
    <property type="term" value="P:FtsZ-dependent cytokinesis"/>
    <property type="evidence" value="ECO:0007669"/>
    <property type="project" value="UniProtKB-UniRule"/>
</dbReference>
<accession>A0AAI9NX41</accession>
<dbReference type="Pfam" id="PF04472">
    <property type="entry name" value="SepF"/>
    <property type="match status" value="1"/>
</dbReference>
<dbReference type="Proteomes" id="UP000660047">
    <property type="component" value="Unassembled WGS sequence"/>
</dbReference>
<name>A0AAI9NX41_9FIRM</name>
<evidence type="ECO:0000256" key="1">
    <source>
        <dbReference type="ARBA" id="ARBA00022618"/>
    </source>
</evidence>
<evidence type="ECO:0000256" key="3">
    <source>
        <dbReference type="ARBA" id="ARBA00023306"/>
    </source>
</evidence>
<dbReference type="GO" id="GO:0000917">
    <property type="term" value="P:division septum assembly"/>
    <property type="evidence" value="ECO:0007669"/>
    <property type="project" value="UniProtKB-KW"/>
</dbReference>
<dbReference type="EMBL" id="BLYL01000001">
    <property type="protein sequence ID" value="GFO93123.1"/>
    <property type="molecule type" value="Genomic_DNA"/>
</dbReference>
<keyword evidence="3 5" id="KW-0131">Cell cycle</keyword>
<comment type="caution">
    <text evidence="7">The sequence shown here is derived from an EMBL/GenBank/DDBJ whole genome shotgun (WGS) entry which is preliminary data.</text>
</comment>
<dbReference type="HAMAP" id="MF_01197">
    <property type="entry name" value="SepF"/>
    <property type="match status" value="1"/>
</dbReference>
<sequence length="217" mass="23799">MAKGNTKKSFLDYFKLSDSSDDDFDDDLFDEDEDDYEDEDDMDDRLDDEYDDEDDYDAPQTESRVKASPLKSFNKYKGSASSDNGSARSKAARSSHGQQSGAGNGKLVSINSRSRAMDDSEVFVIKPDEFDDAQMIIDHLNRGQIIVINMEDLDLPTAQRIADFIGGASYAVDGLFQAISGNIFLATPNGTYVSGDLREELAGGSLQGETLSSKATY</sequence>
<dbReference type="InterPro" id="IPR023052">
    <property type="entry name" value="Cell_div_SepF"/>
</dbReference>
<evidence type="ECO:0000313" key="8">
    <source>
        <dbReference type="Proteomes" id="UP000660047"/>
    </source>
</evidence>
<evidence type="ECO:0000256" key="2">
    <source>
        <dbReference type="ARBA" id="ARBA00023210"/>
    </source>
</evidence>
<keyword evidence="1 5" id="KW-0132">Cell division</keyword>
<gene>
    <name evidence="5" type="primary">sepF</name>
    <name evidence="7" type="ORF">COEU31_01690</name>
</gene>
<dbReference type="PANTHER" id="PTHR35798">
    <property type="entry name" value="CELL DIVISION PROTEIN SEPF"/>
    <property type="match status" value="1"/>
</dbReference>
<dbReference type="AlphaFoldDB" id="A0AAI9NX41"/>
<dbReference type="InterPro" id="IPR007561">
    <property type="entry name" value="Cell_div_SepF/SepF-rel"/>
</dbReference>
<evidence type="ECO:0000256" key="6">
    <source>
        <dbReference type="SAM" id="MobiDB-lite"/>
    </source>
</evidence>
<dbReference type="Gene3D" id="3.30.110.150">
    <property type="entry name" value="SepF-like protein"/>
    <property type="match status" value="1"/>
</dbReference>
<evidence type="ECO:0000256" key="4">
    <source>
        <dbReference type="ARBA" id="ARBA00044936"/>
    </source>
</evidence>
<comment type="function">
    <text evidence="4 5">Cell division protein that is part of the divisome complex and is recruited early to the Z-ring. Probably stimulates Z-ring formation, perhaps through the cross-linking of FtsZ protofilaments. Its function overlaps with FtsA.</text>
</comment>
<organism evidence="7 8">
    <name type="scientific">Coprococcus eutactus</name>
    <dbReference type="NCBI Taxonomy" id="33043"/>
    <lineage>
        <taxon>Bacteria</taxon>
        <taxon>Bacillati</taxon>
        <taxon>Bacillota</taxon>
        <taxon>Clostridia</taxon>
        <taxon>Lachnospirales</taxon>
        <taxon>Lachnospiraceae</taxon>
        <taxon>Coprococcus</taxon>
    </lineage>
</organism>
<keyword evidence="5" id="KW-0963">Cytoplasm</keyword>
<comment type="subunit">
    <text evidence="5">Homodimer. Interacts with FtsZ.</text>
</comment>
<evidence type="ECO:0000256" key="5">
    <source>
        <dbReference type="HAMAP-Rule" id="MF_01197"/>
    </source>
</evidence>
<dbReference type="InterPro" id="IPR038594">
    <property type="entry name" value="SepF-like_sf"/>
</dbReference>
<dbReference type="PANTHER" id="PTHR35798:SF1">
    <property type="entry name" value="CELL DIVISION PROTEIN SEPF"/>
    <property type="match status" value="1"/>
</dbReference>
<feature type="region of interest" description="Disordered" evidence="6">
    <location>
        <begin position="16"/>
        <end position="106"/>
    </location>
</feature>
<feature type="compositionally biased region" description="Acidic residues" evidence="6">
    <location>
        <begin position="19"/>
        <end position="57"/>
    </location>
</feature>
<dbReference type="GO" id="GO:0005737">
    <property type="term" value="C:cytoplasm"/>
    <property type="evidence" value="ECO:0007669"/>
    <property type="project" value="UniProtKB-SubCell"/>
</dbReference>